<evidence type="ECO:0000256" key="1">
    <source>
        <dbReference type="ARBA" id="ARBA00001971"/>
    </source>
</evidence>
<keyword evidence="6" id="KW-0843">Virulence</keyword>
<keyword evidence="5 8" id="KW-0408">Iron</keyword>
<dbReference type="InterPro" id="IPR036396">
    <property type="entry name" value="Cyt_P450_sf"/>
</dbReference>
<accession>W9CN42</accession>
<dbReference type="GO" id="GO:0016705">
    <property type="term" value="F:oxidoreductase activity, acting on paired donors, with incorporation or reduction of molecular oxygen"/>
    <property type="evidence" value="ECO:0007669"/>
    <property type="project" value="InterPro"/>
</dbReference>
<dbReference type="InterPro" id="IPR050121">
    <property type="entry name" value="Cytochrome_P450_monoxygenase"/>
</dbReference>
<comment type="cofactor">
    <cofactor evidence="1 8">
        <name>heme</name>
        <dbReference type="ChEBI" id="CHEBI:30413"/>
    </cofactor>
</comment>
<evidence type="ECO:0000313" key="10">
    <source>
        <dbReference type="EMBL" id="ESZ98217.1"/>
    </source>
</evidence>
<keyword evidence="8" id="KW-0349">Heme</keyword>
<dbReference type="PANTHER" id="PTHR24305">
    <property type="entry name" value="CYTOCHROME P450"/>
    <property type="match status" value="1"/>
</dbReference>
<reference evidence="10 11" key="1">
    <citation type="journal article" date="2014" name="Genome Announc.">
        <title>Draft genome sequence of Sclerotinia borealis, a psychrophilic plant pathogenic fungus.</title>
        <authorList>
            <person name="Mardanov A.V."/>
            <person name="Beletsky A.V."/>
            <person name="Kadnikov V.V."/>
            <person name="Ignatov A.N."/>
            <person name="Ravin N.V."/>
        </authorList>
    </citation>
    <scope>NUCLEOTIDE SEQUENCE [LARGE SCALE GENOMIC DNA]</scope>
    <source>
        <strain evidence="11">F-4157</strain>
    </source>
</reference>
<dbReference type="GO" id="GO:0020037">
    <property type="term" value="F:heme binding"/>
    <property type="evidence" value="ECO:0007669"/>
    <property type="project" value="InterPro"/>
</dbReference>
<dbReference type="CDD" id="cd11062">
    <property type="entry name" value="CYP58-like"/>
    <property type="match status" value="1"/>
</dbReference>
<dbReference type="Gene3D" id="1.10.630.10">
    <property type="entry name" value="Cytochrome P450"/>
    <property type="match status" value="1"/>
</dbReference>
<dbReference type="InterPro" id="IPR002401">
    <property type="entry name" value="Cyt_P450_E_grp-I"/>
</dbReference>
<dbReference type="EMBL" id="AYSA01000048">
    <property type="protein sequence ID" value="ESZ98217.1"/>
    <property type="molecule type" value="Genomic_DNA"/>
</dbReference>
<proteinExistence type="inferred from homology"/>
<evidence type="ECO:0000256" key="6">
    <source>
        <dbReference type="ARBA" id="ARBA00023026"/>
    </source>
</evidence>
<dbReference type="SUPFAM" id="SSF48264">
    <property type="entry name" value="Cytochrome P450"/>
    <property type="match status" value="1"/>
</dbReference>
<keyword evidence="9" id="KW-0472">Membrane</keyword>
<sequence>MYFLPLFPAFLIVTIGIALYAIGLVAHRFFFAPLTGFPGPTLAAVTGWYEFYYDYWFNGQYIFKIEEMHKKYGPIVRINPEELSIHDPEFYNEIYVTESKRRTNNYDVFCKGIDFDGDSYHPSVLNISLTHVITGSHLLTTDHDLHRRRRKPLEPFFSRMGISRLQPMLAEVVRKLEQRLMEYRGTDQVIRLDHAFSSFSGDIIGKICWEDEKEFLDDPDFAPEWYNVIHTIVRSIPLFTGFPSLVQMLGYIPESVLLWAFPQGQSFTRFKTIAHQHILKAKLEKSFTKSKSTSVNEHVSLFRFIVNSDMPESELSDGRLAKEAQVVLGGGTASTAHTLGFVSYYILSNKHIQTRLQGELREVMVGWPLKVPSWADLERVQYLQTLIKEGLRLSYGVMHRLPRVSPDLPIQYKQWTIPPGAPVGMSAYLMHSDKNVYPKPSEFIPERWLGDVNPAMYRSYVPFCRGSRNCLGMNLAQAEMSLAIAVLFRPGGPNLKLYDTTERDVKQVHDFLIPLPDVRSKGMTNLYHASRAIGEPADVS</sequence>
<protein>
    <submittedName>
        <fullName evidence="10">Putative cytochrome P450</fullName>
    </submittedName>
</protein>
<keyword evidence="7" id="KW-0503">Monooxygenase</keyword>
<keyword evidence="3 8" id="KW-0479">Metal-binding</keyword>
<dbReference type="GO" id="GO:0004497">
    <property type="term" value="F:monooxygenase activity"/>
    <property type="evidence" value="ECO:0007669"/>
    <property type="project" value="UniProtKB-KW"/>
</dbReference>
<organism evidence="10 11">
    <name type="scientific">Sclerotinia borealis (strain F-4128)</name>
    <dbReference type="NCBI Taxonomy" id="1432307"/>
    <lineage>
        <taxon>Eukaryota</taxon>
        <taxon>Fungi</taxon>
        <taxon>Dikarya</taxon>
        <taxon>Ascomycota</taxon>
        <taxon>Pezizomycotina</taxon>
        <taxon>Leotiomycetes</taxon>
        <taxon>Helotiales</taxon>
        <taxon>Sclerotiniaceae</taxon>
        <taxon>Sclerotinia</taxon>
    </lineage>
</organism>
<dbReference type="AlphaFoldDB" id="W9CN42"/>
<evidence type="ECO:0000256" key="8">
    <source>
        <dbReference type="PIRSR" id="PIRSR602401-1"/>
    </source>
</evidence>
<evidence type="ECO:0000256" key="2">
    <source>
        <dbReference type="ARBA" id="ARBA00010617"/>
    </source>
</evidence>
<evidence type="ECO:0000256" key="4">
    <source>
        <dbReference type="ARBA" id="ARBA00023002"/>
    </source>
</evidence>
<keyword evidence="11" id="KW-1185">Reference proteome</keyword>
<keyword evidence="9" id="KW-1133">Transmembrane helix</keyword>
<keyword evidence="4" id="KW-0560">Oxidoreductase</keyword>
<dbReference type="InterPro" id="IPR001128">
    <property type="entry name" value="Cyt_P450"/>
</dbReference>
<evidence type="ECO:0000313" key="11">
    <source>
        <dbReference type="Proteomes" id="UP000019487"/>
    </source>
</evidence>
<keyword evidence="9" id="KW-0812">Transmembrane</keyword>
<feature type="transmembrane region" description="Helical" evidence="9">
    <location>
        <begin position="6"/>
        <end position="26"/>
    </location>
</feature>
<evidence type="ECO:0000256" key="7">
    <source>
        <dbReference type="ARBA" id="ARBA00023033"/>
    </source>
</evidence>
<dbReference type="HOGENOM" id="CLU_001570_14_4_1"/>
<evidence type="ECO:0000256" key="3">
    <source>
        <dbReference type="ARBA" id="ARBA00022723"/>
    </source>
</evidence>
<name>W9CN42_SCLBF</name>
<dbReference type="PRINTS" id="PR00463">
    <property type="entry name" value="EP450I"/>
</dbReference>
<comment type="caution">
    <text evidence="10">The sequence shown here is derived from an EMBL/GenBank/DDBJ whole genome shotgun (WGS) entry which is preliminary data.</text>
</comment>
<dbReference type="STRING" id="1432307.W9CN42"/>
<gene>
    <name evidence="10" type="ORF">SBOR_1393</name>
</gene>
<dbReference type="Proteomes" id="UP000019487">
    <property type="component" value="Unassembled WGS sequence"/>
</dbReference>
<comment type="similarity">
    <text evidence="2">Belongs to the cytochrome P450 family.</text>
</comment>
<feature type="binding site" description="axial binding residue" evidence="8">
    <location>
        <position position="470"/>
    </location>
    <ligand>
        <name>heme</name>
        <dbReference type="ChEBI" id="CHEBI:30413"/>
    </ligand>
    <ligandPart>
        <name>Fe</name>
        <dbReference type="ChEBI" id="CHEBI:18248"/>
    </ligandPart>
</feature>
<evidence type="ECO:0000256" key="9">
    <source>
        <dbReference type="SAM" id="Phobius"/>
    </source>
</evidence>
<dbReference type="PANTHER" id="PTHR24305:SF157">
    <property type="entry name" value="N-ACETYLTRYPTOPHAN 6-HYDROXYLASE IVOC-RELATED"/>
    <property type="match status" value="1"/>
</dbReference>
<dbReference type="Pfam" id="PF00067">
    <property type="entry name" value="p450"/>
    <property type="match status" value="1"/>
</dbReference>
<evidence type="ECO:0000256" key="5">
    <source>
        <dbReference type="ARBA" id="ARBA00023004"/>
    </source>
</evidence>
<dbReference type="OrthoDB" id="3945418at2759"/>
<dbReference type="GO" id="GO:0005506">
    <property type="term" value="F:iron ion binding"/>
    <property type="evidence" value="ECO:0007669"/>
    <property type="project" value="InterPro"/>
</dbReference>